<comment type="subunit">
    <text evidence="8">Part of the ribosomal stalk of the 50S ribosomal subunit. The N-terminus interacts with L11 and the large rRNA to form the base of the stalk. The C-terminus forms an elongated spine to which L12 dimers bind in a sequential fashion forming a multimeric L10(L12)X complex.</text>
</comment>
<dbReference type="InterPro" id="IPR043141">
    <property type="entry name" value="Ribosomal_uL10-like_sf"/>
</dbReference>
<dbReference type="GO" id="GO:1990904">
    <property type="term" value="C:ribonucleoprotein complex"/>
    <property type="evidence" value="ECO:0007669"/>
    <property type="project" value="UniProtKB-KW"/>
</dbReference>
<keyword evidence="11" id="KW-1185">Reference proteome</keyword>
<evidence type="ECO:0000256" key="2">
    <source>
        <dbReference type="ARBA" id="ARBA00008889"/>
    </source>
</evidence>
<evidence type="ECO:0000256" key="5">
    <source>
        <dbReference type="ARBA" id="ARBA00022980"/>
    </source>
</evidence>
<keyword evidence="5 8" id="KW-0689">Ribosomal protein</keyword>
<evidence type="ECO:0000256" key="4">
    <source>
        <dbReference type="ARBA" id="ARBA00022884"/>
    </source>
</evidence>
<reference evidence="10 11" key="1">
    <citation type="submission" date="2018-03" db="EMBL/GenBank/DDBJ databases">
        <title>A parallel universe: an anciently diverged bacterial symbiosis in a Hawaiian planthopper (Hemiptera: Cixiidae) reveals rearranged nutritional responsibilities.</title>
        <authorList>
            <person name="Bennett G."/>
            <person name="Mao M."/>
        </authorList>
    </citation>
    <scope>NUCLEOTIDE SEQUENCE [LARGE SCALE GENOMIC DNA]</scope>
    <source>
        <strain evidence="10 11">OLIH</strain>
    </source>
</reference>
<dbReference type="Proteomes" id="UP000256856">
    <property type="component" value="Chromosome"/>
</dbReference>
<comment type="function">
    <text evidence="1 8">Forms part of the ribosomal stalk, playing a central role in the interaction of the ribosome with GTP-bound translation factors.</text>
</comment>
<dbReference type="AlphaFoldDB" id="A0A346E000"/>
<keyword evidence="4 8" id="KW-0694">RNA-binding</keyword>
<dbReference type="InterPro" id="IPR047865">
    <property type="entry name" value="Ribosomal_uL10_bac_type"/>
</dbReference>
<proteinExistence type="inferred from homology"/>
<sequence length="178" mass="21017">MLKYYCSCGYIMRLSIFDKKSIILEIKKIIDCSLSIVVADISGIKVNVMTYWRKLARENNIYLRVLRNNLLFRIVQGTKYECLKKKFIGPTIVAFSLKCPLDSIKLFKKFLDEEKKLKIKCLFYDDKYLPSKEIYSLSKFPSYNEAIILILFILKEISIFSFIKVLLNIYYVKNNNIN</sequence>
<feature type="transmembrane region" description="Helical" evidence="9">
    <location>
        <begin position="146"/>
        <end position="171"/>
    </location>
</feature>
<gene>
    <name evidence="8" type="primary">rplJ</name>
    <name evidence="10" type="ORF">C9I82_347</name>
</gene>
<dbReference type="GO" id="GO:0006412">
    <property type="term" value="P:translation"/>
    <property type="evidence" value="ECO:0007669"/>
    <property type="project" value="UniProtKB-UniRule"/>
</dbReference>
<protein>
    <recommendedName>
        <fullName evidence="7 8">Large ribosomal subunit protein uL10</fullName>
    </recommendedName>
</protein>
<dbReference type="GO" id="GO:0005840">
    <property type="term" value="C:ribosome"/>
    <property type="evidence" value="ECO:0007669"/>
    <property type="project" value="UniProtKB-KW"/>
</dbReference>
<dbReference type="HAMAP" id="MF_00362">
    <property type="entry name" value="Ribosomal_uL10"/>
    <property type="match status" value="1"/>
</dbReference>
<keyword evidence="9" id="KW-0812">Transmembrane</keyword>
<evidence type="ECO:0000256" key="3">
    <source>
        <dbReference type="ARBA" id="ARBA00022730"/>
    </source>
</evidence>
<keyword evidence="3 8" id="KW-0699">rRNA-binding</keyword>
<dbReference type="GO" id="GO:0070180">
    <property type="term" value="F:large ribosomal subunit rRNA binding"/>
    <property type="evidence" value="ECO:0007669"/>
    <property type="project" value="UniProtKB-UniRule"/>
</dbReference>
<keyword evidence="9" id="KW-0472">Membrane</keyword>
<evidence type="ECO:0000256" key="7">
    <source>
        <dbReference type="ARBA" id="ARBA00035202"/>
    </source>
</evidence>
<dbReference type="SUPFAM" id="SSF160369">
    <property type="entry name" value="Ribosomal protein L10-like"/>
    <property type="match status" value="1"/>
</dbReference>
<evidence type="ECO:0000256" key="6">
    <source>
        <dbReference type="ARBA" id="ARBA00023274"/>
    </source>
</evidence>
<evidence type="ECO:0000313" key="11">
    <source>
        <dbReference type="Proteomes" id="UP000256856"/>
    </source>
</evidence>
<dbReference type="KEGG" id="ppet:C9I82_347"/>
<dbReference type="Gene3D" id="3.30.70.1730">
    <property type="match status" value="1"/>
</dbReference>
<keyword evidence="9" id="KW-1133">Transmembrane helix</keyword>
<organism evidence="10 11">
    <name type="scientific">Candidatus Purcelliella pentastirinorum</name>
    <dbReference type="NCBI Taxonomy" id="472834"/>
    <lineage>
        <taxon>Bacteria</taxon>
        <taxon>Pseudomonadati</taxon>
        <taxon>Pseudomonadota</taxon>
        <taxon>Gammaproteobacteria</taxon>
        <taxon>Enterobacterales</taxon>
        <taxon>Enterobacteriaceae</taxon>
        <taxon>Candidatus Purcelliella</taxon>
    </lineage>
</organism>
<evidence type="ECO:0000256" key="8">
    <source>
        <dbReference type="HAMAP-Rule" id="MF_00362"/>
    </source>
</evidence>
<dbReference type="CDD" id="cd05797">
    <property type="entry name" value="Ribosomal_L10"/>
    <property type="match status" value="1"/>
</dbReference>
<dbReference type="InterPro" id="IPR001790">
    <property type="entry name" value="Ribosomal_uL10"/>
</dbReference>
<dbReference type="NCBIfam" id="NF000955">
    <property type="entry name" value="PRK00099.1-1"/>
    <property type="match status" value="1"/>
</dbReference>
<accession>A0A346E000</accession>
<comment type="similarity">
    <text evidence="2 8">Belongs to the universal ribosomal protein uL10 family.</text>
</comment>
<name>A0A346E000_9ENTR</name>
<dbReference type="Pfam" id="PF00466">
    <property type="entry name" value="Ribosomal_L10"/>
    <property type="match status" value="1"/>
</dbReference>
<evidence type="ECO:0000313" key="10">
    <source>
        <dbReference type="EMBL" id="AXN02305.1"/>
    </source>
</evidence>
<dbReference type="EMBL" id="CP028374">
    <property type="protein sequence ID" value="AXN02305.1"/>
    <property type="molecule type" value="Genomic_DNA"/>
</dbReference>
<evidence type="ECO:0000256" key="9">
    <source>
        <dbReference type="SAM" id="Phobius"/>
    </source>
</evidence>
<dbReference type="PANTHER" id="PTHR11560">
    <property type="entry name" value="39S RIBOSOMAL PROTEIN L10, MITOCHONDRIAL"/>
    <property type="match status" value="1"/>
</dbReference>
<dbReference type="InterPro" id="IPR022973">
    <property type="entry name" value="Ribosomal_uL10_bac"/>
</dbReference>
<evidence type="ECO:0000256" key="1">
    <source>
        <dbReference type="ARBA" id="ARBA00002633"/>
    </source>
</evidence>
<keyword evidence="6 8" id="KW-0687">Ribonucleoprotein</keyword>